<dbReference type="Proteomes" id="UP001187734">
    <property type="component" value="Unassembled WGS sequence"/>
</dbReference>
<feature type="region of interest" description="Disordered" evidence="1">
    <location>
        <begin position="1"/>
        <end position="98"/>
    </location>
</feature>
<protein>
    <submittedName>
        <fullName evidence="2">Uncharacterized protein</fullName>
    </submittedName>
</protein>
<sequence length="401" mass="44091">MATAASNLGLHDIPPPVPSARAAHSISDSSRPRGRVMFTSRRPSRVRQQMKSIPRRSRRSISSPTYAASQTIAEGPIPLPSDTGTRHQSHSNHDLQPEEDMSSVSECLSEADLVTLKDARRTVSSLHTSEVDLLTPPRKVSCSTLNGNTLDRNRIEEHTQKNPLGVFTTDAFGAIPTNPKAVDVNNELINAISRNIAQQLHLLSIKSEGTRIHKNPEQPTPKKSDSLSNESRTPSQREALNRFTRELRQYAEQSGAKGKLPIFTPTPPASGVSLHTINALLPFRSEFKAAGLAVTSKDQAKSSSHPAPSGKPQSMTNQASESRLKQPHVTQVDSNAGCPSSSTEIPFPAVKDMDEWRYAMVDRHGSRRRTTTTVHQESQVRCPPCRPGDLCLWSDWNCLHH</sequence>
<keyword evidence="3" id="KW-1185">Reference proteome</keyword>
<reference evidence="2" key="1">
    <citation type="submission" date="2018-03" db="EMBL/GenBank/DDBJ databases">
        <authorList>
            <person name="Guldener U."/>
        </authorList>
    </citation>
    <scope>NUCLEOTIDE SEQUENCE</scope>
</reference>
<accession>A0AAE8SLV8</accession>
<evidence type="ECO:0000313" key="3">
    <source>
        <dbReference type="Proteomes" id="UP001187734"/>
    </source>
</evidence>
<evidence type="ECO:0000313" key="2">
    <source>
        <dbReference type="EMBL" id="SPJ83752.1"/>
    </source>
</evidence>
<feature type="compositionally biased region" description="Basic and acidic residues" evidence="1">
    <location>
        <begin position="208"/>
        <end position="225"/>
    </location>
</feature>
<evidence type="ECO:0000256" key="1">
    <source>
        <dbReference type="SAM" id="MobiDB-lite"/>
    </source>
</evidence>
<name>A0AAE8SLV8_9HYPO</name>
<dbReference type="EMBL" id="ONZP01000392">
    <property type="protein sequence ID" value="SPJ83752.1"/>
    <property type="molecule type" value="Genomic_DNA"/>
</dbReference>
<feature type="compositionally biased region" description="Polar residues" evidence="1">
    <location>
        <begin position="226"/>
        <end position="236"/>
    </location>
</feature>
<feature type="compositionally biased region" description="Polar residues" evidence="1">
    <location>
        <begin position="301"/>
        <end position="321"/>
    </location>
</feature>
<dbReference type="AlphaFoldDB" id="A0AAE8SLV8"/>
<feature type="compositionally biased region" description="Polar residues" evidence="1">
    <location>
        <begin position="328"/>
        <end position="344"/>
    </location>
</feature>
<proteinExistence type="predicted"/>
<feature type="region of interest" description="Disordered" evidence="1">
    <location>
        <begin position="294"/>
        <end position="346"/>
    </location>
</feature>
<comment type="caution">
    <text evidence="2">The sequence shown here is derived from an EMBL/GenBank/DDBJ whole genome shotgun (WGS) entry which is preliminary data.</text>
</comment>
<feature type="region of interest" description="Disordered" evidence="1">
    <location>
        <begin position="207"/>
        <end position="236"/>
    </location>
</feature>
<gene>
    <name evidence="2" type="ORF">FTOL_10268</name>
</gene>
<organism evidence="2 3">
    <name type="scientific">Fusarium torulosum</name>
    <dbReference type="NCBI Taxonomy" id="33205"/>
    <lineage>
        <taxon>Eukaryota</taxon>
        <taxon>Fungi</taxon>
        <taxon>Dikarya</taxon>
        <taxon>Ascomycota</taxon>
        <taxon>Pezizomycotina</taxon>
        <taxon>Sordariomycetes</taxon>
        <taxon>Hypocreomycetidae</taxon>
        <taxon>Hypocreales</taxon>
        <taxon>Nectriaceae</taxon>
        <taxon>Fusarium</taxon>
    </lineage>
</organism>